<reference evidence="2" key="1">
    <citation type="submission" date="2020-08" db="EMBL/GenBank/DDBJ databases">
        <title>Multicomponent nature underlies the extraordinary mechanical properties of spider dragline silk.</title>
        <authorList>
            <person name="Kono N."/>
            <person name="Nakamura H."/>
            <person name="Mori M."/>
            <person name="Yoshida Y."/>
            <person name="Ohtoshi R."/>
            <person name="Malay A.D."/>
            <person name="Moran D.A.P."/>
            <person name="Tomita M."/>
            <person name="Numata K."/>
            <person name="Arakawa K."/>
        </authorList>
    </citation>
    <scope>NUCLEOTIDE SEQUENCE</scope>
</reference>
<dbReference type="PANTHER" id="PTHR11161:SF0">
    <property type="entry name" value="O-ACYLTRANSFERASE LIKE PROTEIN"/>
    <property type="match status" value="1"/>
</dbReference>
<evidence type="ECO:0000313" key="2">
    <source>
        <dbReference type="EMBL" id="GFS97804.1"/>
    </source>
</evidence>
<keyword evidence="3" id="KW-1185">Reference proteome</keyword>
<evidence type="ECO:0000313" key="3">
    <source>
        <dbReference type="Proteomes" id="UP000887013"/>
    </source>
</evidence>
<feature type="non-terminal residue" evidence="2">
    <location>
        <position position="1"/>
    </location>
</feature>
<dbReference type="Proteomes" id="UP000887013">
    <property type="component" value="Unassembled WGS sequence"/>
</dbReference>
<comment type="caution">
    <text evidence="2">The sequence shown here is derived from an EMBL/GenBank/DDBJ whole genome shotgun (WGS) entry which is preliminary data.</text>
</comment>
<gene>
    <name evidence="2" type="primary">nrf-6</name>
    <name evidence="2" type="ORF">NPIL_451281</name>
</gene>
<keyword evidence="1" id="KW-1133">Transmembrane helix</keyword>
<feature type="transmembrane region" description="Helical" evidence="1">
    <location>
        <begin position="6"/>
        <end position="27"/>
    </location>
</feature>
<organism evidence="2 3">
    <name type="scientific">Nephila pilipes</name>
    <name type="common">Giant wood spider</name>
    <name type="synonym">Nephila maculata</name>
    <dbReference type="NCBI Taxonomy" id="299642"/>
    <lineage>
        <taxon>Eukaryota</taxon>
        <taxon>Metazoa</taxon>
        <taxon>Ecdysozoa</taxon>
        <taxon>Arthropoda</taxon>
        <taxon>Chelicerata</taxon>
        <taxon>Arachnida</taxon>
        <taxon>Araneae</taxon>
        <taxon>Araneomorphae</taxon>
        <taxon>Entelegynae</taxon>
        <taxon>Araneoidea</taxon>
        <taxon>Nephilidae</taxon>
        <taxon>Nephila</taxon>
    </lineage>
</organism>
<keyword evidence="1" id="KW-0812">Transmembrane</keyword>
<dbReference type="OrthoDB" id="6429363at2759"/>
<name>A0A8X6TDZ6_NEPPI</name>
<evidence type="ECO:0000256" key="1">
    <source>
        <dbReference type="SAM" id="Phobius"/>
    </source>
</evidence>
<feature type="transmembrane region" description="Helical" evidence="1">
    <location>
        <begin position="81"/>
        <end position="100"/>
    </location>
</feature>
<protein>
    <submittedName>
        <fullName evidence="2">Nose resistant to fluoxetine protein 6</fullName>
    </submittedName>
</protein>
<dbReference type="PANTHER" id="PTHR11161">
    <property type="entry name" value="O-ACYLTRANSFERASE"/>
    <property type="match status" value="1"/>
</dbReference>
<feature type="transmembrane region" description="Helical" evidence="1">
    <location>
        <begin position="39"/>
        <end position="61"/>
    </location>
</feature>
<proteinExistence type="predicted"/>
<sequence length="145" mass="16549">MFNMVYIRPYTRIGPYLVGIILAYIIIKRKERNSGKLSLITLAFGWIVASGVTLTCLFGLYHRDLDAVAASFYGTFNRTCFACGLAWVIFVCIIGQGGIVNRILSWKFWIPLSRLTFCAYLLHPIFQAIFYSSLRTTIQFSHITM</sequence>
<dbReference type="AlphaFoldDB" id="A0A8X6TDZ6"/>
<feature type="transmembrane region" description="Helical" evidence="1">
    <location>
        <begin position="112"/>
        <end position="131"/>
    </location>
</feature>
<accession>A0A8X6TDZ6</accession>
<dbReference type="EMBL" id="BMAW01101038">
    <property type="protein sequence ID" value="GFS97804.1"/>
    <property type="molecule type" value="Genomic_DNA"/>
</dbReference>
<dbReference type="InterPro" id="IPR052728">
    <property type="entry name" value="O2_lipid_transport_reg"/>
</dbReference>
<keyword evidence="1" id="KW-0472">Membrane</keyword>